<protein>
    <submittedName>
        <fullName evidence="1">Uncharacterized protein</fullName>
    </submittedName>
</protein>
<comment type="caution">
    <text evidence="1">The sequence shown here is derived from an EMBL/GenBank/DDBJ whole genome shotgun (WGS) entry which is preliminary data.</text>
</comment>
<evidence type="ECO:0000313" key="2">
    <source>
        <dbReference type="Proteomes" id="UP000315783"/>
    </source>
</evidence>
<accession>A0A545UZW3</accession>
<dbReference type="EMBL" id="SPUK01000008">
    <property type="protein sequence ID" value="TQV94998.1"/>
    <property type="molecule type" value="Genomic_DNA"/>
</dbReference>
<dbReference type="Proteomes" id="UP000315783">
    <property type="component" value="Unassembled WGS sequence"/>
</dbReference>
<sequence length="100" mass="11582">MKNMSFFDTACYVSQSRTCAGQGTQRIYALHATYTIRFIRVKRDSLSAVICRLYYGPEPDVCKRRAVTGVQCHSRPCNYSMQNHLDKLFYLTIHAFLISF</sequence>
<organism evidence="1 2">
    <name type="scientific">Cordyceps javanica</name>
    <dbReference type="NCBI Taxonomy" id="43265"/>
    <lineage>
        <taxon>Eukaryota</taxon>
        <taxon>Fungi</taxon>
        <taxon>Dikarya</taxon>
        <taxon>Ascomycota</taxon>
        <taxon>Pezizomycotina</taxon>
        <taxon>Sordariomycetes</taxon>
        <taxon>Hypocreomycetidae</taxon>
        <taxon>Hypocreales</taxon>
        <taxon>Cordycipitaceae</taxon>
        <taxon>Cordyceps</taxon>
    </lineage>
</organism>
<dbReference type="AlphaFoldDB" id="A0A545UZW3"/>
<gene>
    <name evidence="1" type="ORF">IF1G_05985</name>
</gene>
<name>A0A545UZW3_9HYPO</name>
<evidence type="ECO:0000313" key="1">
    <source>
        <dbReference type="EMBL" id="TQV94998.1"/>
    </source>
</evidence>
<keyword evidence="2" id="KW-1185">Reference proteome</keyword>
<reference evidence="1 2" key="1">
    <citation type="journal article" date="2019" name="Appl. Microbiol. Biotechnol.">
        <title>Genome sequence of Isaria javanica and comparative genome analysis insights into family S53 peptidase evolution in fungal entomopathogens.</title>
        <authorList>
            <person name="Lin R."/>
            <person name="Zhang X."/>
            <person name="Xin B."/>
            <person name="Zou M."/>
            <person name="Gao Y."/>
            <person name="Qin F."/>
            <person name="Hu Q."/>
            <person name="Xie B."/>
            <person name="Cheng X."/>
        </authorList>
    </citation>
    <scope>NUCLEOTIDE SEQUENCE [LARGE SCALE GENOMIC DNA]</scope>
    <source>
        <strain evidence="1 2">IJ1G</strain>
    </source>
</reference>
<proteinExistence type="predicted"/>